<dbReference type="RefSeq" id="WP_166505659.1">
    <property type="nucleotide sequence ID" value="NZ_LN650648.1"/>
</dbReference>
<organism evidence="1 2">
    <name type="scientific">Romboutsia hominis</name>
    <dbReference type="NCBI Taxonomy" id="1507512"/>
    <lineage>
        <taxon>Bacteria</taxon>
        <taxon>Bacillati</taxon>
        <taxon>Bacillota</taxon>
        <taxon>Clostridia</taxon>
        <taxon>Peptostreptococcales</taxon>
        <taxon>Peptostreptococcaceae</taxon>
        <taxon>Romboutsia</taxon>
    </lineage>
</organism>
<accession>A0A2P2BSH1</accession>
<evidence type="ECO:0000313" key="1">
    <source>
        <dbReference type="EMBL" id="CEI73331.1"/>
    </source>
</evidence>
<name>A0A2P2BSH1_9FIRM</name>
<evidence type="ECO:0000313" key="2">
    <source>
        <dbReference type="Proteomes" id="UP000245695"/>
    </source>
</evidence>
<reference evidence="1 2" key="1">
    <citation type="submission" date="2014-09" db="EMBL/GenBank/DDBJ databases">
        <authorList>
            <person name="Hornung B.V."/>
        </authorList>
    </citation>
    <scope>NUCLEOTIDE SEQUENCE [LARGE SCALE GENOMIC DNA]</scope>
    <source>
        <strain evidence="1 2">FRIFI</strain>
    </source>
</reference>
<dbReference type="InterPro" id="IPR016024">
    <property type="entry name" value="ARM-type_fold"/>
</dbReference>
<proteinExistence type="predicted"/>
<dbReference type="Pfam" id="PF13646">
    <property type="entry name" value="HEAT_2"/>
    <property type="match status" value="1"/>
</dbReference>
<dbReference type="Proteomes" id="UP000245695">
    <property type="component" value="Chromosome 1"/>
</dbReference>
<dbReference type="AlphaFoldDB" id="A0A2P2BSH1"/>
<protein>
    <submittedName>
        <fullName evidence="1">Heat repeat domain protein</fullName>
    </submittedName>
</protein>
<dbReference type="KEGG" id="rhom:FRIFI_1800"/>
<gene>
    <name evidence="1" type="ORF">FRIFI_1800</name>
</gene>
<dbReference type="SUPFAM" id="SSF48371">
    <property type="entry name" value="ARM repeat"/>
    <property type="match status" value="1"/>
</dbReference>
<dbReference type="EMBL" id="LN650648">
    <property type="protein sequence ID" value="CEI73331.1"/>
    <property type="molecule type" value="Genomic_DNA"/>
</dbReference>
<dbReference type="InterPro" id="IPR011989">
    <property type="entry name" value="ARM-like"/>
</dbReference>
<keyword evidence="2" id="KW-1185">Reference proteome</keyword>
<sequence length="246" mass="29178">MLLGEYKLSNIEIKDFLYNCLNTNSTQLRTLALKSVSKIGNLDYLINFIRYISDNGKYVNNKMFIDIINMFCGNKNLLNKNLIKMFNELNYEVQKVIIEHFKNNKIDYVKLDLLNMLKSENTHKEVKISIIKYFAVVKYKEAKQIIIDIINSKDWEYRTVCASTLGNYNSEESIEILLKTITDKNWYVRYNSAMSLLGFDKDYIEERIIKQEDKYSRDILFYAMFVKDKISYEKYLEEIGDVVYSC</sequence>
<dbReference type="Gene3D" id="1.25.10.10">
    <property type="entry name" value="Leucine-rich Repeat Variant"/>
    <property type="match status" value="1"/>
</dbReference>